<evidence type="ECO:0000313" key="2">
    <source>
        <dbReference type="EMBL" id="MBF8191514.1"/>
    </source>
</evidence>
<evidence type="ECO:0000256" key="1">
    <source>
        <dbReference type="SAM" id="SignalP"/>
    </source>
</evidence>
<dbReference type="EMBL" id="JADOGI010000164">
    <property type="protein sequence ID" value="MBF8191514.1"/>
    <property type="molecule type" value="Genomic_DNA"/>
</dbReference>
<dbReference type="AlphaFoldDB" id="A0A931AI83"/>
<keyword evidence="3" id="KW-1185">Reference proteome</keyword>
<protein>
    <submittedName>
        <fullName evidence="2">Uncharacterized protein</fullName>
    </submittedName>
</protein>
<evidence type="ECO:0000313" key="3">
    <source>
        <dbReference type="Proteomes" id="UP000605361"/>
    </source>
</evidence>
<dbReference type="RefSeq" id="WP_195900422.1">
    <property type="nucleotide sequence ID" value="NZ_JADOGI010000164.1"/>
</dbReference>
<proteinExistence type="predicted"/>
<organism evidence="2 3">
    <name type="scientific">Nonomuraea cypriaca</name>
    <dbReference type="NCBI Taxonomy" id="1187855"/>
    <lineage>
        <taxon>Bacteria</taxon>
        <taxon>Bacillati</taxon>
        <taxon>Actinomycetota</taxon>
        <taxon>Actinomycetes</taxon>
        <taxon>Streptosporangiales</taxon>
        <taxon>Streptosporangiaceae</taxon>
        <taxon>Nonomuraea</taxon>
    </lineage>
</organism>
<accession>A0A931AI83</accession>
<dbReference type="Proteomes" id="UP000605361">
    <property type="component" value="Unassembled WGS sequence"/>
</dbReference>
<keyword evidence="1" id="KW-0732">Signal</keyword>
<gene>
    <name evidence="2" type="ORF">ITP53_38635</name>
</gene>
<comment type="caution">
    <text evidence="2">The sequence shown here is derived from an EMBL/GenBank/DDBJ whole genome shotgun (WGS) entry which is preliminary data.</text>
</comment>
<feature type="signal peptide" evidence="1">
    <location>
        <begin position="1"/>
        <end position="27"/>
    </location>
</feature>
<name>A0A931AI83_9ACTN</name>
<reference evidence="2" key="1">
    <citation type="submission" date="2020-11" db="EMBL/GenBank/DDBJ databases">
        <title>Whole-genome analyses of Nonomuraea sp. K274.</title>
        <authorList>
            <person name="Veyisoglu A."/>
        </authorList>
    </citation>
    <scope>NUCLEOTIDE SEQUENCE</scope>
    <source>
        <strain evidence="2">K274</strain>
    </source>
</reference>
<sequence length="128" mass="13708">MLRRTLAGGLMLAATGLALSSGTAAHADIYAPYARAAAIIDADGDLNEYKNVKSSRRVAVGKYCIRVADNVDIREAVIQLTPRQGLRLPYIAFRYPSATCNDSNTLAVHVFNTSTGRFADGAFDLTIA</sequence>
<feature type="chain" id="PRO_5037864604" evidence="1">
    <location>
        <begin position="28"/>
        <end position="128"/>
    </location>
</feature>